<evidence type="ECO:0000256" key="9">
    <source>
        <dbReference type="ARBA" id="ARBA00023134"/>
    </source>
</evidence>
<feature type="binding site" evidence="10">
    <location>
        <begin position="164"/>
        <end position="172"/>
    </location>
    <ligand>
        <name>GTP</name>
        <dbReference type="ChEBI" id="CHEBI:37565"/>
    </ligand>
</feature>
<dbReference type="SUPFAM" id="SSF50249">
    <property type="entry name" value="Nucleic acid-binding proteins"/>
    <property type="match status" value="1"/>
</dbReference>
<keyword evidence="5 10" id="KW-0547">Nucleotide-binding</keyword>
<reference evidence="13" key="1">
    <citation type="journal article" date="2021" name="PeerJ">
        <title>Extensive microbial diversity within the chicken gut microbiome revealed by metagenomics and culture.</title>
        <authorList>
            <person name="Gilroy R."/>
            <person name="Ravi A."/>
            <person name="Getino M."/>
            <person name="Pursley I."/>
            <person name="Horton D.L."/>
            <person name="Alikhan N.F."/>
            <person name="Baker D."/>
            <person name="Gharbi K."/>
            <person name="Hall N."/>
            <person name="Watson M."/>
            <person name="Adriaenssens E.M."/>
            <person name="Foster-Nyarko E."/>
            <person name="Jarju S."/>
            <person name="Secka A."/>
            <person name="Antonio M."/>
            <person name="Oren A."/>
            <person name="Chaudhuri R.R."/>
            <person name="La Ragione R."/>
            <person name="Hildebrand F."/>
            <person name="Pallen M.J."/>
        </authorList>
    </citation>
    <scope>NUCLEOTIDE SEQUENCE</scope>
    <source>
        <strain evidence="13">CHK33-7979</strain>
    </source>
</reference>
<protein>
    <recommendedName>
        <fullName evidence="10">Small ribosomal subunit biogenesis GTPase RsgA</fullName>
        <ecNumber evidence="10">3.6.1.-</ecNumber>
    </recommendedName>
</protein>
<keyword evidence="3 10" id="KW-0479">Metal-binding</keyword>
<evidence type="ECO:0000256" key="4">
    <source>
        <dbReference type="ARBA" id="ARBA00022730"/>
    </source>
</evidence>
<evidence type="ECO:0000256" key="6">
    <source>
        <dbReference type="ARBA" id="ARBA00022801"/>
    </source>
</evidence>
<dbReference type="PANTHER" id="PTHR32120:SF11">
    <property type="entry name" value="SMALL RIBOSOMAL SUBUNIT BIOGENESIS GTPASE RSGA 1, MITOCHONDRIAL-RELATED"/>
    <property type="match status" value="1"/>
</dbReference>
<dbReference type="Gene3D" id="2.40.50.140">
    <property type="entry name" value="Nucleic acid-binding proteins"/>
    <property type="match status" value="1"/>
</dbReference>
<dbReference type="CDD" id="cd04466">
    <property type="entry name" value="S1_YloQ_GTPase"/>
    <property type="match status" value="1"/>
</dbReference>
<evidence type="ECO:0000256" key="2">
    <source>
        <dbReference type="ARBA" id="ARBA00022517"/>
    </source>
</evidence>
<dbReference type="InterPro" id="IPR012340">
    <property type="entry name" value="NA-bd_OB-fold"/>
</dbReference>
<feature type="binding site" evidence="10">
    <location>
        <position position="249"/>
    </location>
    <ligand>
        <name>Zn(2+)</name>
        <dbReference type="ChEBI" id="CHEBI:29105"/>
    </ligand>
</feature>
<dbReference type="Pfam" id="PF03193">
    <property type="entry name" value="RsgA_GTPase"/>
    <property type="match status" value="1"/>
</dbReference>
<keyword evidence="2 10" id="KW-0690">Ribosome biogenesis</keyword>
<comment type="similarity">
    <text evidence="10">Belongs to the TRAFAC class YlqF/YawG GTPase family. RsgA subfamily.</text>
</comment>
<evidence type="ECO:0000256" key="8">
    <source>
        <dbReference type="ARBA" id="ARBA00022884"/>
    </source>
</evidence>
<dbReference type="PANTHER" id="PTHR32120">
    <property type="entry name" value="SMALL RIBOSOMAL SUBUNIT BIOGENESIS GTPASE RSGA"/>
    <property type="match status" value="1"/>
</dbReference>
<dbReference type="AlphaFoldDB" id="A0A9D2CCG6"/>
<feature type="binding site" evidence="10">
    <location>
        <position position="256"/>
    </location>
    <ligand>
        <name>Zn(2+)</name>
        <dbReference type="ChEBI" id="CHEBI:29105"/>
    </ligand>
</feature>
<comment type="subcellular location">
    <subcellularLocation>
        <location evidence="10">Cytoplasm</location>
    </subcellularLocation>
</comment>
<dbReference type="InterPro" id="IPR027417">
    <property type="entry name" value="P-loop_NTPase"/>
</dbReference>
<dbReference type="InterPro" id="IPR030378">
    <property type="entry name" value="G_CP_dom"/>
</dbReference>
<dbReference type="GO" id="GO:0046872">
    <property type="term" value="F:metal ion binding"/>
    <property type="evidence" value="ECO:0007669"/>
    <property type="project" value="UniProtKB-KW"/>
</dbReference>
<accession>A0A9D2CCG6</accession>
<dbReference type="NCBIfam" id="TIGR00157">
    <property type="entry name" value="ribosome small subunit-dependent GTPase A"/>
    <property type="match status" value="1"/>
</dbReference>
<dbReference type="GO" id="GO:0005737">
    <property type="term" value="C:cytoplasm"/>
    <property type="evidence" value="ECO:0007669"/>
    <property type="project" value="UniProtKB-SubCell"/>
</dbReference>
<feature type="domain" description="CP-type G" evidence="12">
    <location>
        <begin position="66"/>
        <end position="222"/>
    </location>
</feature>
<keyword evidence="6 10" id="KW-0378">Hydrolase</keyword>
<dbReference type="PROSITE" id="PS51721">
    <property type="entry name" value="G_CP"/>
    <property type="match status" value="1"/>
</dbReference>
<dbReference type="Pfam" id="PF16745">
    <property type="entry name" value="RsgA_N"/>
    <property type="match status" value="1"/>
</dbReference>
<proteinExistence type="inferred from homology"/>
<keyword evidence="4 10" id="KW-0699">rRNA-binding</keyword>
<dbReference type="InterPro" id="IPR004881">
    <property type="entry name" value="Ribosome_biogen_GTPase_RsgA"/>
</dbReference>
<evidence type="ECO:0000256" key="10">
    <source>
        <dbReference type="HAMAP-Rule" id="MF_01820"/>
    </source>
</evidence>
<feature type="binding site" evidence="10">
    <location>
        <position position="262"/>
    </location>
    <ligand>
        <name>Zn(2+)</name>
        <dbReference type="ChEBI" id="CHEBI:29105"/>
    </ligand>
</feature>
<keyword evidence="1 10" id="KW-0963">Cytoplasm</keyword>
<feature type="domain" description="EngC GTPase" evidence="11">
    <location>
        <begin position="75"/>
        <end position="220"/>
    </location>
</feature>
<dbReference type="HAMAP" id="MF_01820">
    <property type="entry name" value="GTPase_RsgA"/>
    <property type="match status" value="1"/>
</dbReference>
<evidence type="ECO:0000256" key="3">
    <source>
        <dbReference type="ARBA" id="ARBA00022723"/>
    </source>
</evidence>
<dbReference type="EC" id="3.6.1.-" evidence="10"/>
<dbReference type="Gene3D" id="1.10.40.50">
    <property type="entry name" value="Probable gtpase engc, domain 3"/>
    <property type="match status" value="1"/>
</dbReference>
<keyword evidence="8 10" id="KW-0694">RNA-binding</keyword>
<dbReference type="GO" id="GO:0005525">
    <property type="term" value="F:GTP binding"/>
    <property type="evidence" value="ECO:0007669"/>
    <property type="project" value="UniProtKB-UniRule"/>
</dbReference>
<evidence type="ECO:0000313" key="14">
    <source>
        <dbReference type="Proteomes" id="UP000886824"/>
    </source>
</evidence>
<evidence type="ECO:0000256" key="1">
    <source>
        <dbReference type="ARBA" id="ARBA00022490"/>
    </source>
</evidence>
<evidence type="ECO:0000313" key="13">
    <source>
        <dbReference type="EMBL" id="HIY72836.1"/>
    </source>
</evidence>
<dbReference type="InterPro" id="IPR031944">
    <property type="entry name" value="RsgA_N"/>
</dbReference>
<name>A0A9D2CCG6_9FIRM</name>
<dbReference type="SUPFAM" id="SSF52540">
    <property type="entry name" value="P-loop containing nucleoside triphosphate hydrolases"/>
    <property type="match status" value="1"/>
</dbReference>
<gene>
    <name evidence="10 13" type="primary">rsgA</name>
    <name evidence="13" type="ORF">H9826_02510</name>
</gene>
<comment type="caution">
    <text evidence="13">The sequence shown here is derived from an EMBL/GenBank/DDBJ whole genome shotgun (WGS) entry which is preliminary data.</text>
</comment>
<keyword evidence="9 10" id="KW-0342">GTP-binding</keyword>
<comment type="subunit">
    <text evidence="10">Monomer. Associates with 30S ribosomal subunit, binds 16S rRNA.</text>
</comment>
<dbReference type="InterPro" id="IPR010914">
    <property type="entry name" value="RsgA_GTPase_dom"/>
</dbReference>
<dbReference type="Proteomes" id="UP000886824">
    <property type="component" value="Unassembled WGS sequence"/>
</dbReference>
<sequence>MTEGIGMIRKALSGFYYVDDGSGELVSCRARGKFRHKKITPLVGDRVKFTRLSDGSGALDEILPRKNQFQRPAVANIDQLVIIVSGAIPVTEPFLIDRVAAIADSKEHCDCLICINKCDLEPGDELYKIYTAAGFPTIRVSATTGEGIDTLRAAISEKVSAFTGNSGVGKSSILNALSPSFHLQVGEVSEKLGRGRHTTRHVELYRLETDAVVADTPGFSSFDTERMELLRKEELELAFREFRPYLGACQFVGCSHVKEKGCAILAALREGKIMPSRHASYIRLWEQVKDLREWELEKHRKG</sequence>
<evidence type="ECO:0000256" key="5">
    <source>
        <dbReference type="ARBA" id="ARBA00022741"/>
    </source>
</evidence>
<dbReference type="GO" id="GO:0019843">
    <property type="term" value="F:rRNA binding"/>
    <property type="evidence" value="ECO:0007669"/>
    <property type="project" value="UniProtKB-KW"/>
</dbReference>
<dbReference type="EMBL" id="DXCX01000027">
    <property type="protein sequence ID" value="HIY72836.1"/>
    <property type="molecule type" value="Genomic_DNA"/>
</dbReference>
<evidence type="ECO:0000259" key="11">
    <source>
        <dbReference type="PROSITE" id="PS50936"/>
    </source>
</evidence>
<dbReference type="PROSITE" id="PS50936">
    <property type="entry name" value="ENGC_GTPASE"/>
    <property type="match status" value="1"/>
</dbReference>
<keyword evidence="7 10" id="KW-0862">Zinc</keyword>
<dbReference type="GO" id="GO:0003924">
    <property type="term" value="F:GTPase activity"/>
    <property type="evidence" value="ECO:0007669"/>
    <property type="project" value="UniProtKB-UniRule"/>
</dbReference>
<comment type="function">
    <text evidence="10">One of several proteins that assist in the late maturation steps of the functional core of the 30S ribosomal subunit. Helps release RbfA from mature subunits. May play a role in the assembly of ribosomal proteins into the subunit. Circularly permuted GTPase that catalyzes slow GTP hydrolysis, GTPase activity is stimulated by the 30S ribosomal subunit.</text>
</comment>
<comment type="cofactor">
    <cofactor evidence="10">
        <name>Zn(2+)</name>
        <dbReference type="ChEBI" id="CHEBI:29105"/>
    </cofactor>
    <text evidence="10">Binds 1 zinc ion per subunit.</text>
</comment>
<reference evidence="13" key="2">
    <citation type="submission" date="2021-04" db="EMBL/GenBank/DDBJ databases">
        <authorList>
            <person name="Gilroy R."/>
        </authorList>
    </citation>
    <scope>NUCLEOTIDE SEQUENCE</scope>
    <source>
        <strain evidence="13">CHK33-7979</strain>
    </source>
</reference>
<feature type="binding site" evidence="10">
    <location>
        <position position="254"/>
    </location>
    <ligand>
        <name>Zn(2+)</name>
        <dbReference type="ChEBI" id="CHEBI:29105"/>
    </ligand>
</feature>
<dbReference type="CDD" id="cd01854">
    <property type="entry name" value="YjeQ_EngC"/>
    <property type="match status" value="1"/>
</dbReference>
<evidence type="ECO:0000259" key="12">
    <source>
        <dbReference type="PROSITE" id="PS51721"/>
    </source>
</evidence>
<dbReference type="GO" id="GO:0042274">
    <property type="term" value="P:ribosomal small subunit biogenesis"/>
    <property type="evidence" value="ECO:0007669"/>
    <property type="project" value="UniProtKB-UniRule"/>
</dbReference>
<feature type="binding site" evidence="10">
    <location>
        <begin position="116"/>
        <end position="119"/>
    </location>
    <ligand>
        <name>GTP</name>
        <dbReference type="ChEBI" id="CHEBI:37565"/>
    </ligand>
</feature>
<evidence type="ECO:0000256" key="7">
    <source>
        <dbReference type="ARBA" id="ARBA00022833"/>
    </source>
</evidence>
<organism evidence="13 14">
    <name type="scientific">Candidatus Intestinimonas merdavium</name>
    <dbReference type="NCBI Taxonomy" id="2838622"/>
    <lineage>
        <taxon>Bacteria</taxon>
        <taxon>Bacillati</taxon>
        <taxon>Bacillota</taxon>
        <taxon>Clostridia</taxon>
        <taxon>Eubacteriales</taxon>
        <taxon>Intestinimonas</taxon>
    </lineage>
</organism>
<dbReference type="Gene3D" id="3.40.50.300">
    <property type="entry name" value="P-loop containing nucleotide triphosphate hydrolases"/>
    <property type="match status" value="1"/>
</dbReference>